<proteinExistence type="predicted"/>
<organism evidence="2 3">
    <name type="scientific">Polarella glacialis</name>
    <name type="common">Dinoflagellate</name>
    <dbReference type="NCBI Taxonomy" id="89957"/>
    <lineage>
        <taxon>Eukaryota</taxon>
        <taxon>Sar</taxon>
        <taxon>Alveolata</taxon>
        <taxon>Dinophyceae</taxon>
        <taxon>Suessiales</taxon>
        <taxon>Suessiaceae</taxon>
        <taxon>Polarella</taxon>
    </lineage>
</organism>
<evidence type="ECO:0000313" key="2">
    <source>
        <dbReference type="EMBL" id="CAE8664768.1"/>
    </source>
</evidence>
<gene>
    <name evidence="2" type="ORF">PGLA2088_LOCUS15714</name>
</gene>
<feature type="region of interest" description="Disordered" evidence="1">
    <location>
        <begin position="111"/>
        <end position="173"/>
    </location>
</feature>
<feature type="non-terminal residue" evidence="2">
    <location>
        <position position="277"/>
    </location>
</feature>
<feature type="compositionally biased region" description="Pro residues" evidence="1">
    <location>
        <begin position="34"/>
        <end position="43"/>
    </location>
</feature>
<dbReference type="Proteomes" id="UP000626109">
    <property type="component" value="Unassembled WGS sequence"/>
</dbReference>
<feature type="non-terminal residue" evidence="2">
    <location>
        <position position="1"/>
    </location>
</feature>
<name>A0A813J6S9_POLGL</name>
<feature type="compositionally biased region" description="Basic and acidic residues" evidence="1">
    <location>
        <begin position="124"/>
        <end position="153"/>
    </location>
</feature>
<protein>
    <submittedName>
        <fullName evidence="2">Uncharacterized protein</fullName>
    </submittedName>
</protein>
<evidence type="ECO:0000256" key="1">
    <source>
        <dbReference type="SAM" id="MobiDB-lite"/>
    </source>
</evidence>
<comment type="caution">
    <text evidence="2">The sequence shown here is derived from an EMBL/GenBank/DDBJ whole genome shotgun (WGS) entry which is preliminary data.</text>
</comment>
<evidence type="ECO:0000313" key="3">
    <source>
        <dbReference type="Proteomes" id="UP000626109"/>
    </source>
</evidence>
<dbReference type="AlphaFoldDB" id="A0A813J6S9"/>
<accession>A0A813J6S9</accession>
<reference evidence="2" key="1">
    <citation type="submission" date="2021-02" db="EMBL/GenBank/DDBJ databases">
        <authorList>
            <person name="Dougan E. K."/>
            <person name="Rhodes N."/>
            <person name="Thang M."/>
            <person name="Chan C."/>
        </authorList>
    </citation>
    <scope>NUCLEOTIDE SEQUENCE</scope>
</reference>
<dbReference type="EMBL" id="CAJNNW010019568">
    <property type="protein sequence ID" value="CAE8664768.1"/>
    <property type="molecule type" value="Genomic_DNA"/>
</dbReference>
<feature type="region of interest" description="Disordered" evidence="1">
    <location>
        <begin position="1"/>
        <end position="68"/>
    </location>
</feature>
<sequence>SESSVIEVGGDSGASPRYRELPASAEASATWPLAPRPPAAPPPLRRRPPGALGSATNLAEGPTPGTSKLEMLDLPYIENICRAGIQALEEQRKGQRAALAFKRREMDLCTRRRGRQRAAAWRRLTQEKKRARQGERTRKTADKEGDQSPESDRQVGAGSPRGEDEAPRKLSISPGRQHHHFHLQELPARGARNVAENSSPFHMSPPPVKAVDNGAGLQRSKSLANMKKLREDKAVRRDGHQDELRIQFEATPQKDAKLLRDVFELNIVKGKGTLTTQ</sequence>
<feature type="region of interest" description="Disordered" evidence="1">
    <location>
        <begin position="195"/>
        <end position="214"/>
    </location>
</feature>